<dbReference type="InterPro" id="IPR012156">
    <property type="entry name" value="Cold_shock_CspA"/>
</dbReference>
<dbReference type="CDD" id="cd04458">
    <property type="entry name" value="CSP_CDS"/>
    <property type="match status" value="1"/>
</dbReference>
<dbReference type="GO" id="GO:0003676">
    <property type="term" value="F:nucleic acid binding"/>
    <property type="evidence" value="ECO:0007669"/>
    <property type="project" value="InterPro"/>
</dbReference>
<evidence type="ECO:0000256" key="2">
    <source>
        <dbReference type="ARBA" id="ARBA00022490"/>
    </source>
</evidence>
<dbReference type="SUPFAM" id="SSF50249">
    <property type="entry name" value="Nucleic acid-binding proteins"/>
    <property type="match status" value="1"/>
</dbReference>
<feature type="domain" description="CSD" evidence="3">
    <location>
        <begin position="1"/>
        <end position="65"/>
    </location>
</feature>
<reference evidence="4 5" key="1">
    <citation type="submission" date="2017-09" db="EMBL/GenBank/DDBJ databases">
        <title>Depth-based differentiation of microbial function through sediment-hosted aquifers and enrichment of novel symbionts in the deep terrestrial subsurface.</title>
        <authorList>
            <person name="Probst A.J."/>
            <person name="Ladd B."/>
            <person name="Jarett J.K."/>
            <person name="Geller-Mcgrath D.E."/>
            <person name="Sieber C.M."/>
            <person name="Emerson J.B."/>
            <person name="Anantharaman K."/>
            <person name="Thomas B.C."/>
            <person name="Malmstrom R."/>
            <person name="Stieglmeier M."/>
            <person name="Klingl A."/>
            <person name="Woyke T."/>
            <person name="Ryan C.M."/>
            <person name="Banfield J.F."/>
        </authorList>
    </citation>
    <scope>NUCLEOTIDE SEQUENCE [LARGE SCALE GENOMIC DNA]</scope>
    <source>
        <strain evidence="4">CG11_big_fil_rev_8_21_14_0_20_36_20</strain>
    </source>
</reference>
<dbReference type="Proteomes" id="UP000230564">
    <property type="component" value="Unassembled WGS sequence"/>
</dbReference>
<dbReference type="SMART" id="SM00357">
    <property type="entry name" value="CSP"/>
    <property type="match status" value="1"/>
</dbReference>
<evidence type="ECO:0000313" key="5">
    <source>
        <dbReference type="Proteomes" id="UP000230564"/>
    </source>
</evidence>
<dbReference type="Gene3D" id="2.40.50.140">
    <property type="entry name" value="Nucleic acid-binding proteins"/>
    <property type="match status" value="1"/>
</dbReference>
<dbReference type="Pfam" id="PF00313">
    <property type="entry name" value="CSD"/>
    <property type="match status" value="1"/>
</dbReference>
<proteinExistence type="predicted"/>
<dbReference type="InterPro" id="IPR012340">
    <property type="entry name" value="NA-bd_OB-fold"/>
</dbReference>
<organism evidence="4 5">
    <name type="scientific">Candidatus Komeilibacteria bacterium CG11_big_fil_rev_8_21_14_0_20_36_20</name>
    <dbReference type="NCBI Taxonomy" id="1974477"/>
    <lineage>
        <taxon>Bacteria</taxon>
        <taxon>Candidatus Komeiliibacteriota</taxon>
    </lineage>
</organism>
<dbReference type="AlphaFoldDB" id="A0A2H0ND19"/>
<evidence type="ECO:0000313" key="4">
    <source>
        <dbReference type="EMBL" id="PIR06791.1"/>
    </source>
</evidence>
<keyword evidence="2" id="KW-0963">Cytoplasm</keyword>
<dbReference type="GO" id="GO:0005737">
    <property type="term" value="C:cytoplasm"/>
    <property type="evidence" value="ECO:0007669"/>
    <property type="project" value="UniProtKB-SubCell"/>
</dbReference>
<sequence>MMQGIIKKLTDKNFGFITQEGEEKDLFFHANELDGVDFSELSEGDNVTFEVSDTPKGPAATKVKKA</sequence>
<dbReference type="PROSITE" id="PS51857">
    <property type="entry name" value="CSD_2"/>
    <property type="match status" value="1"/>
</dbReference>
<dbReference type="InterPro" id="IPR011129">
    <property type="entry name" value="CSD"/>
</dbReference>
<evidence type="ECO:0000259" key="3">
    <source>
        <dbReference type="PROSITE" id="PS51857"/>
    </source>
</evidence>
<dbReference type="EMBL" id="PCWQ01000009">
    <property type="protein sequence ID" value="PIR06791.1"/>
    <property type="molecule type" value="Genomic_DNA"/>
</dbReference>
<comment type="caution">
    <text evidence="4">The sequence shown here is derived from an EMBL/GenBank/DDBJ whole genome shotgun (WGS) entry which is preliminary data.</text>
</comment>
<evidence type="ECO:0000256" key="1">
    <source>
        <dbReference type="ARBA" id="ARBA00004496"/>
    </source>
</evidence>
<dbReference type="PIRSF" id="PIRSF002599">
    <property type="entry name" value="Cold_shock_A"/>
    <property type="match status" value="1"/>
</dbReference>
<gene>
    <name evidence="4" type="ORF">COV55_02365</name>
</gene>
<dbReference type="InterPro" id="IPR002059">
    <property type="entry name" value="CSP_DNA-bd"/>
</dbReference>
<protein>
    <submittedName>
        <fullName evidence="4">Cold-shock protein</fullName>
    </submittedName>
</protein>
<accession>A0A2H0ND19</accession>
<comment type="subcellular location">
    <subcellularLocation>
        <location evidence="1">Cytoplasm</location>
    </subcellularLocation>
</comment>
<name>A0A2H0ND19_9BACT</name>